<evidence type="ECO:0000256" key="4">
    <source>
        <dbReference type="ARBA" id="ARBA00049984"/>
    </source>
</evidence>
<proteinExistence type="inferred from homology"/>
<dbReference type="InterPro" id="IPR036748">
    <property type="entry name" value="MTH938-like_sf"/>
</dbReference>
<reference evidence="6" key="1">
    <citation type="journal article" date="2017" name="Cell">
        <title>Insights into land plant evolution garnered from the Marchantia polymorpha genome.</title>
        <authorList>
            <person name="Bowman J.L."/>
            <person name="Kohchi T."/>
            <person name="Yamato K.T."/>
            <person name="Jenkins J."/>
            <person name="Shu S."/>
            <person name="Ishizaki K."/>
            <person name="Yamaoka S."/>
            <person name="Nishihama R."/>
            <person name="Nakamura Y."/>
            <person name="Berger F."/>
            <person name="Adam C."/>
            <person name="Aki S.S."/>
            <person name="Althoff F."/>
            <person name="Araki T."/>
            <person name="Arteaga-Vazquez M.A."/>
            <person name="Balasubrmanian S."/>
            <person name="Barry K."/>
            <person name="Bauer D."/>
            <person name="Boehm C.R."/>
            <person name="Briginshaw L."/>
            <person name="Caballero-Perez J."/>
            <person name="Catarino B."/>
            <person name="Chen F."/>
            <person name="Chiyoda S."/>
            <person name="Chovatia M."/>
            <person name="Davies K.M."/>
            <person name="Delmans M."/>
            <person name="Demura T."/>
            <person name="Dierschke T."/>
            <person name="Dolan L."/>
            <person name="Dorantes-Acosta A.E."/>
            <person name="Eklund D.M."/>
            <person name="Florent S.N."/>
            <person name="Flores-Sandoval E."/>
            <person name="Fujiyama A."/>
            <person name="Fukuzawa H."/>
            <person name="Galik B."/>
            <person name="Grimanelli D."/>
            <person name="Grimwood J."/>
            <person name="Grossniklaus U."/>
            <person name="Hamada T."/>
            <person name="Haseloff J."/>
            <person name="Hetherington A.J."/>
            <person name="Higo A."/>
            <person name="Hirakawa Y."/>
            <person name="Hundley H.N."/>
            <person name="Ikeda Y."/>
            <person name="Inoue K."/>
            <person name="Inoue S.I."/>
            <person name="Ishida S."/>
            <person name="Jia Q."/>
            <person name="Kakita M."/>
            <person name="Kanazawa T."/>
            <person name="Kawai Y."/>
            <person name="Kawashima T."/>
            <person name="Kennedy M."/>
            <person name="Kinose K."/>
            <person name="Kinoshita T."/>
            <person name="Kohara Y."/>
            <person name="Koide E."/>
            <person name="Komatsu K."/>
            <person name="Kopischke S."/>
            <person name="Kubo M."/>
            <person name="Kyozuka J."/>
            <person name="Lagercrantz U."/>
            <person name="Lin S.S."/>
            <person name="Lindquist E."/>
            <person name="Lipzen A.M."/>
            <person name="Lu C.W."/>
            <person name="De Luna E."/>
            <person name="Martienssen R.A."/>
            <person name="Minamino N."/>
            <person name="Mizutani M."/>
            <person name="Mizutani M."/>
            <person name="Mochizuki N."/>
            <person name="Monte I."/>
            <person name="Mosher R."/>
            <person name="Nagasaki H."/>
            <person name="Nakagami H."/>
            <person name="Naramoto S."/>
            <person name="Nishitani K."/>
            <person name="Ohtani M."/>
            <person name="Okamoto T."/>
            <person name="Okumura M."/>
            <person name="Phillips J."/>
            <person name="Pollak B."/>
            <person name="Reinders A."/>
            <person name="Rovekamp M."/>
            <person name="Sano R."/>
            <person name="Sawa S."/>
            <person name="Schmid M.W."/>
            <person name="Shirakawa M."/>
            <person name="Solano R."/>
            <person name="Spunde A."/>
            <person name="Suetsugu N."/>
            <person name="Sugano S."/>
            <person name="Sugiyama A."/>
            <person name="Sun R."/>
            <person name="Suzuki Y."/>
            <person name="Takenaka M."/>
            <person name="Takezawa D."/>
            <person name="Tomogane H."/>
            <person name="Tsuzuki M."/>
            <person name="Ueda T."/>
            <person name="Umeda M."/>
            <person name="Ward J.M."/>
            <person name="Watanabe Y."/>
            <person name="Yazaki K."/>
            <person name="Yokoyama R."/>
            <person name="Yoshitake Y."/>
            <person name="Yotsui I."/>
            <person name="Zachgo S."/>
            <person name="Schmutz J."/>
        </authorList>
    </citation>
    <scope>NUCLEOTIDE SEQUENCE [LARGE SCALE GENOMIC DNA]</scope>
    <source>
        <strain evidence="6">Tak-1</strain>
    </source>
</reference>
<comment type="similarity">
    <text evidence="4">Belongs to the NDUFAF3 family.</text>
</comment>
<dbReference type="GO" id="GO:0032981">
    <property type="term" value="P:mitochondrial respiratory chain complex I assembly"/>
    <property type="evidence" value="ECO:0000318"/>
    <property type="project" value="GO_Central"/>
</dbReference>
<dbReference type="Gramene" id="Mp1g15280.1">
    <property type="protein sequence ID" value="Mp1g15280.1.cds"/>
    <property type="gene ID" value="Mp1g15280"/>
</dbReference>
<keyword evidence="3" id="KW-0496">Mitochondrion</keyword>
<dbReference type="SUPFAM" id="SSF64076">
    <property type="entry name" value="MTH938-like"/>
    <property type="match status" value="1"/>
</dbReference>
<evidence type="ECO:0000256" key="3">
    <source>
        <dbReference type="ARBA" id="ARBA00023128"/>
    </source>
</evidence>
<dbReference type="GO" id="GO:0005743">
    <property type="term" value="C:mitochondrial inner membrane"/>
    <property type="evidence" value="ECO:0000318"/>
    <property type="project" value="GO_Central"/>
</dbReference>
<dbReference type="Proteomes" id="UP000244005">
    <property type="component" value="Unassembled WGS sequence"/>
</dbReference>
<dbReference type="InterPro" id="IPR007523">
    <property type="entry name" value="NDUFAF3/AAMDC"/>
</dbReference>
<dbReference type="Gene3D" id="3.40.1230.10">
    <property type="entry name" value="MTH938-like"/>
    <property type="match status" value="1"/>
</dbReference>
<gene>
    <name evidence="5" type="ORF">MARPO_0033s0133</name>
</gene>
<accession>A0A2R6X6M0</accession>
<dbReference type="OrthoDB" id="20681at2759"/>
<dbReference type="CDD" id="cd05125">
    <property type="entry name" value="Mth938_2P1-like"/>
    <property type="match status" value="1"/>
</dbReference>
<evidence type="ECO:0000313" key="5">
    <source>
        <dbReference type="EMBL" id="PTQ41739.1"/>
    </source>
</evidence>
<evidence type="ECO:0000256" key="2">
    <source>
        <dbReference type="ARBA" id="ARBA00021776"/>
    </source>
</evidence>
<protein>
    <recommendedName>
        <fullName evidence="2">NADH dehydrogenase [ubiquinone] 1 alpha subcomplex assembly factor 3</fullName>
    </recommendedName>
</protein>
<dbReference type="PANTHER" id="PTHR21192">
    <property type="entry name" value="NUCLEAR PROTEIN E3-3"/>
    <property type="match status" value="1"/>
</dbReference>
<organism evidence="5 6">
    <name type="scientific">Marchantia polymorpha</name>
    <name type="common">Common liverwort</name>
    <name type="synonym">Marchantia aquatica</name>
    <dbReference type="NCBI Taxonomy" id="3197"/>
    <lineage>
        <taxon>Eukaryota</taxon>
        <taxon>Viridiplantae</taxon>
        <taxon>Streptophyta</taxon>
        <taxon>Embryophyta</taxon>
        <taxon>Marchantiophyta</taxon>
        <taxon>Marchantiopsida</taxon>
        <taxon>Marchantiidae</taxon>
        <taxon>Marchantiales</taxon>
        <taxon>Marchantiaceae</taxon>
        <taxon>Marchantia</taxon>
    </lineage>
</organism>
<name>A0A2R6X6M0_MARPO</name>
<dbReference type="AlphaFoldDB" id="A0A2R6X6M0"/>
<comment type="subcellular location">
    <subcellularLocation>
        <location evidence="1">Mitochondrion</location>
    </subcellularLocation>
</comment>
<dbReference type="PANTHER" id="PTHR21192:SF2">
    <property type="entry name" value="NADH DEHYDROGENASE [UBIQUINONE] 1 ALPHA SUBCOMPLEX ASSEMBLY FACTOR 3"/>
    <property type="match status" value="1"/>
</dbReference>
<dbReference type="EMBL" id="KZ772705">
    <property type="protein sequence ID" value="PTQ41739.1"/>
    <property type="molecule type" value="Genomic_DNA"/>
</dbReference>
<sequence length="231" mass="25799">MQVLRRDLPARCVKSVLPIDFVPKPSPQLWISFVQRTISNVTVRRNPQNQASLTDANRSTKDEPCSAYSSLDHLHRLQSVNNSVMPTQLSGSRRFSSIYEDFDVFSGAKTGRVLIDGYDDTGFILNGVRHEGSLICLGKLVFKWTPRKPSEITPESLSLFELLRPPPELLILGNGKRITPARPEVRAYLKKNGIKLEAIDTKNAASTFNFLNEEGRQVAVAMLSQNSTDNS</sequence>
<dbReference type="InterPro" id="IPR034095">
    <property type="entry name" value="NDUF3"/>
</dbReference>
<keyword evidence="6" id="KW-1185">Reference proteome</keyword>
<evidence type="ECO:0000313" key="6">
    <source>
        <dbReference type="Proteomes" id="UP000244005"/>
    </source>
</evidence>
<dbReference type="Pfam" id="PF04430">
    <property type="entry name" value="DUF498"/>
    <property type="match status" value="1"/>
</dbReference>
<evidence type="ECO:0000256" key="1">
    <source>
        <dbReference type="ARBA" id="ARBA00004173"/>
    </source>
</evidence>